<dbReference type="RefSeq" id="WP_086568758.1">
    <property type="nucleotide sequence ID" value="NZ_NGFP01000014.1"/>
</dbReference>
<dbReference type="InterPro" id="IPR025668">
    <property type="entry name" value="Tnp_DDE_dom"/>
</dbReference>
<protein>
    <recommendedName>
        <fullName evidence="1">Transposase DDE domain-containing protein</fullName>
    </recommendedName>
</protein>
<evidence type="ECO:0000313" key="2">
    <source>
        <dbReference type="EMBL" id="OUC98918.1"/>
    </source>
</evidence>
<reference evidence="2 3" key="1">
    <citation type="submission" date="2017-05" db="EMBL/GenBank/DDBJ databases">
        <title>Biotechnological potential of actinobacteria isolated from South African environments.</title>
        <authorList>
            <person name="Le Roes-Hill M."/>
            <person name="Prins A."/>
            <person name="Durrell K.A."/>
        </authorList>
    </citation>
    <scope>NUCLEOTIDE SEQUENCE [LARGE SCALE GENOMIC DNA]</scope>
    <source>
        <strain evidence="2">M26</strain>
    </source>
</reference>
<evidence type="ECO:0000259" key="1">
    <source>
        <dbReference type="Pfam" id="PF13701"/>
    </source>
</evidence>
<evidence type="ECO:0000313" key="3">
    <source>
        <dbReference type="Proteomes" id="UP000194761"/>
    </source>
</evidence>
<keyword evidence="3" id="KW-1185">Reference proteome</keyword>
<organism evidence="2 3">
    <name type="scientific">Streptosporangium minutum</name>
    <dbReference type="NCBI Taxonomy" id="569862"/>
    <lineage>
        <taxon>Bacteria</taxon>
        <taxon>Bacillati</taxon>
        <taxon>Actinomycetota</taxon>
        <taxon>Actinomycetes</taxon>
        <taxon>Streptosporangiales</taxon>
        <taxon>Streptosporangiaceae</taxon>
        <taxon>Streptosporangium</taxon>
    </lineage>
</organism>
<accession>A0A243RUP8</accession>
<dbReference type="AlphaFoldDB" id="A0A243RUP8"/>
<feature type="domain" description="Transposase DDE" evidence="1">
    <location>
        <begin position="3"/>
        <end position="212"/>
    </location>
</feature>
<dbReference type="Pfam" id="PF13701">
    <property type="entry name" value="DDE_Tnp_1_4"/>
    <property type="match status" value="1"/>
</dbReference>
<comment type="caution">
    <text evidence="2">The sequence shown here is derived from an EMBL/GenBank/DDBJ whole genome shotgun (WGS) entry which is preliminary data.</text>
</comment>
<name>A0A243RUP8_9ACTN</name>
<dbReference type="EMBL" id="NGFP01000014">
    <property type="protein sequence ID" value="OUC98918.1"/>
    <property type="molecule type" value="Genomic_DNA"/>
</dbReference>
<gene>
    <name evidence="2" type="ORF">CA984_05260</name>
</gene>
<proteinExistence type="predicted"/>
<sequence>MDQMIRVLARGGDCLADIALLRARPERFSPVAPDPTVSRLIARLAADAARALKAIRAARASARARAWTLADHNAPGANGELIPLDLDATIVVVAHSDKDQATPTWKKTFGFHPMTVFAHHEAAGSGESLAITLRPGDAGSNTAADHIDTTRLALAQLPKQRRCQVLIRTDSGGDTHDFLSWLTWPGRWLNYSIEFTLTDDIQTAILRLPKTAAPAR</sequence>
<dbReference type="Proteomes" id="UP000194761">
    <property type="component" value="Unassembled WGS sequence"/>
</dbReference>